<dbReference type="PROSITE" id="PS00108">
    <property type="entry name" value="PROTEIN_KINASE_ST"/>
    <property type="match status" value="1"/>
</dbReference>
<sequence length="289" mass="33810">MEFRVGYNYRLGRKIGGGAFGEIYLGTDINTGNEVAIKLESLSNRNPQLHYEYRYYQLLKGGIGIPSALYYSKEGSYNIMVIDLLGPSLEDLFNYCNRKFSLKTVCMLAREMILRLQYVHSKNLLHRDIKPDNFTVGLNKDANVIFLIDYGLCKPYRNFLTLEHIPYRENKSLTGTPRYASLGNHFGMEQSRRDDLESLGYVLLYFLKGKLPWQGLRAETKEEKYSQIRDHKLEYGFEQLCQGFPEEFLDYFDYCHSLGFSETPNYTYLRNLFSEILQDRVWSQNPDQS</sequence>
<dbReference type="InterPro" id="IPR050235">
    <property type="entry name" value="CK1_Ser-Thr_kinase"/>
</dbReference>
<dbReference type="EMBL" id="FN668644">
    <property type="protein sequence ID" value="CBK21750.2"/>
    <property type="molecule type" value="Genomic_DNA"/>
</dbReference>
<reference evidence="8" key="1">
    <citation type="submission" date="2010-02" db="EMBL/GenBank/DDBJ databases">
        <title>Sequencing and annotation of the Blastocystis hominis genome.</title>
        <authorList>
            <person name="Wincker P."/>
        </authorList>
    </citation>
    <scope>NUCLEOTIDE SEQUENCE</scope>
    <source>
        <strain evidence="8">Singapore isolate B</strain>
    </source>
</reference>
<dbReference type="InterPro" id="IPR000719">
    <property type="entry name" value="Prot_kinase_dom"/>
</dbReference>
<dbReference type="OrthoDB" id="5800476at2759"/>
<dbReference type="GO" id="GO:0004674">
    <property type="term" value="F:protein serine/threonine kinase activity"/>
    <property type="evidence" value="ECO:0007669"/>
    <property type="project" value="UniProtKB-KW"/>
</dbReference>
<dbReference type="PROSITE" id="PS00107">
    <property type="entry name" value="PROTEIN_KINASE_ATP"/>
    <property type="match status" value="1"/>
</dbReference>
<dbReference type="GeneID" id="24919093"/>
<evidence type="ECO:0000256" key="4">
    <source>
        <dbReference type="ARBA" id="ARBA00023860"/>
    </source>
</evidence>
<evidence type="ECO:0000256" key="5">
    <source>
        <dbReference type="PROSITE-ProRule" id="PRU10141"/>
    </source>
</evidence>
<name>D8M111_BLAHO</name>
<dbReference type="OMA" id="IMTQPLH"/>
<dbReference type="PROSITE" id="PS50011">
    <property type="entry name" value="PROTEIN_KINASE_DOM"/>
    <property type="match status" value="1"/>
</dbReference>
<dbReference type="InterPro" id="IPR011009">
    <property type="entry name" value="Kinase-like_dom_sf"/>
</dbReference>
<dbReference type="FunFam" id="1.10.510.10:FF:000596">
    <property type="entry name" value="CK1 family protein kinase"/>
    <property type="match status" value="1"/>
</dbReference>
<evidence type="ECO:0000259" key="7">
    <source>
        <dbReference type="PROSITE" id="PS50011"/>
    </source>
</evidence>
<dbReference type="RefSeq" id="XP_012895798.1">
    <property type="nucleotide sequence ID" value="XM_013040344.1"/>
</dbReference>
<dbReference type="AlphaFoldDB" id="D8M111"/>
<dbReference type="PANTHER" id="PTHR11909">
    <property type="entry name" value="CASEIN KINASE-RELATED"/>
    <property type="match status" value="1"/>
</dbReference>
<feature type="domain" description="Protein kinase" evidence="7">
    <location>
        <begin position="9"/>
        <end position="289"/>
    </location>
</feature>
<evidence type="ECO:0000256" key="2">
    <source>
        <dbReference type="ARBA" id="ARBA00022741"/>
    </source>
</evidence>
<proteinExistence type="inferred from homology"/>
<evidence type="ECO:0000256" key="6">
    <source>
        <dbReference type="RuleBase" id="RU000304"/>
    </source>
</evidence>
<dbReference type="GO" id="GO:0005524">
    <property type="term" value="F:ATP binding"/>
    <property type="evidence" value="ECO:0007669"/>
    <property type="project" value="UniProtKB-UniRule"/>
</dbReference>
<dbReference type="SMART" id="SM00220">
    <property type="entry name" value="S_TKc"/>
    <property type="match status" value="1"/>
</dbReference>
<keyword evidence="9" id="KW-1185">Reference proteome</keyword>
<dbReference type="Proteomes" id="UP000008312">
    <property type="component" value="Unassembled WGS sequence"/>
</dbReference>
<dbReference type="Pfam" id="PF00069">
    <property type="entry name" value="Pkinase"/>
    <property type="match status" value="1"/>
</dbReference>
<dbReference type="InParanoid" id="D8M111"/>
<organism evidence="8">
    <name type="scientific">Blastocystis hominis</name>
    <dbReference type="NCBI Taxonomy" id="12968"/>
    <lineage>
        <taxon>Eukaryota</taxon>
        <taxon>Sar</taxon>
        <taxon>Stramenopiles</taxon>
        <taxon>Bigyra</taxon>
        <taxon>Opalozoa</taxon>
        <taxon>Opalinata</taxon>
        <taxon>Blastocystidae</taxon>
        <taxon>Blastocystis</taxon>
    </lineage>
</organism>
<gene>
    <name evidence="8" type="ORF">GSBLH_T00001869001</name>
</gene>
<dbReference type="EC" id="2.7.11.1" evidence="1"/>
<evidence type="ECO:0000313" key="8">
    <source>
        <dbReference type="EMBL" id="CBK21750.2"/>
    </source>
</evidence>
<keyword evidence="6" id="KW-0723">Serine/threonine-protein kinase</keyword>
<dbReference type="CDD" id="cd14016">
    <property type="entry name" value="STKc_CK1"/>
    <property type="match status" value="1"/>
</dbReference>
<keyword evidence="6" id="KW-0808">Transferase</keyword>
<dbReference type="Gene3D" id="1.10.510.10">
    <property type="entry name" value="Transferase(Phosphotransferase) domain 1"/>
    <property type="match status" value="1"/>
</dbReference>
<dbReference type="InterPro" id="IPR017441">
    <property type="entry name" value="Protein_kinase_ATP_BS"/>
</dbReference>
<keyword evidence="6" id="KW-0418">Kinase</keyword>
<comment type="similarity">
    <text evidence="6">Belongs to the protein kinase superfamily.</text>
</comment>
<keyword evidence="2 5" id="KW-0547">Nucleotide-binding</keyword>
<evidence type="ECO:0000256" key="1">
    <source>
        <dbReference type="ARBA" id="ARBA00012513"/>
    </source>
</evidence>
<evidence type="ECO:0000256" key="3">
    <source>
        <dbReference type="ARBA" id="ARBA00022840"/>
    </source>
</evidence>
<dbReference type="SUPFAM" id="SSF56112">
    <property type="entry name" value="Protein kinase-like (PK-like)"/>
    <property type="match status" value="1"/>
</dbReference>
<evidence type="ECO:0000313" key="9">
    <source>
        <dbReference type="Proteomes" id="UP000008312"/>
    </source>
</evidence>
<keyword evidence="3 5" id="KW-0067">ATP-binding</keyword>
<feature type="binding site" evidence="5">
    <location>
        <position position="38"/>
    </location>
    <ligand>
        <name>ATP</name>
        <dbReference type="ChEBI" id="CHEBI:30616"/>
    </ligand>
</feature>
<accession>D8M111</accession>
<dbReference type="InterPro" id="IPR008271">
    <property type="entry name" value="Ser/Thr_kinase_AS"/>
</dbReference>
<protein>
    <recommendedName>
        <fullName evidence="4">Casein kinase I</fullName>
        <ecNumber evidence="1">2.7.11.1</ecNumber>
    </recommendedName>
</protein>